<keyword evidence="1" id="KW-0547">Nucleotide-binding</keyword>
<proteinExistence type="predicted"/>
<evidence type="ECO:0000313" key="2">
    <source>
        <dbReference type="Proteomes" id="UP001242313"/>
    </source>
</evidence>
<dbReference type="EC" id="3.6.4.12" evidence="1"/>
<keyword evidence="1" id="KW-0347">Helicase</keyword>
<dbReference type="RefSeq" id="WP_052807082.1">
    <property type="nucleotide sequence ID" value="NZ_JAUSUN010000033.1"/>
</dbReference>
<dbReference type="EMBL" id="JAUSUN010000033">
    <property type="protein sequence ID" value="MDQ0415402.1"/>
    <property type="molecule type" value="Genomic_DNA"/>
</dbReference>
<keyword evidence="1" id="KW-0378">Hydrolase</keyword>
<dbReference type="GO" id="GO:0016787">
    <property type="term" value="F:hydrolase activity"/>
    <property type="evidence" value="ECO:0007669"/>
    <property type="project" value="UniProtKB-KW"/>
</dbReference>
<evidence type="ECO:0000313" key="1">
    <source>
        <dbReference type="EMBL" id="MDQ0415402.1"/>
    </source>
</evidence>
<accession>A0ABU0FZP0</accession>
<keyword evidence="1" id="KW-0067">ATP-binding</keyword>
<dbReference type="Proteomes" id="UP001242313">
    <property type="component" value="Unassembled WGS sequence"/>
</dbReference>
<dbReference type="GO" id="GO:0003678">
    <property type="term" value="F:DNA helicase activity"/>
    <property type="evidence" value="ECO:0007669"/>
    <property type="project" value="UniProtKB-EC"/>
</dbReference>
<organism evidence="1 2">
    <name type="scientific">Mesobacillus stamsii</name>
    <dbReference type="NCBI Taxonomy" id="225347"/>
    <lineage>
        <taxon>Bacteria</taxon>
        <taxon>Bacillati</taxon>
        <taxon>Bacillota</taxon>
        <taxon>Bacilli</taxon>
        <taxon>Bacillales</taxon>
        <taxon>Bacillaceae</taxon>
        <taxon>Mesobacillus</taxon>
    </lineage>
</organism>
<gene>
    <name evidence="1" type="ORF">J2S25_003629</name>
</gene>
<comment type="caution">
    <text evidence="1">The sequence shown here is derived from an EMBL/GenBank/DDBJ whole genome shotgun (WGS) entry which is preliminary data.</text>
</comment>
<keyword evidence="2" id="KW-1185">Reference proteome</keyword>
<name>A0ABU0FZP0_9BACI</name>
<sequence>MAAKIAAITGDKSTYIKNRAFDNEHYKKLIISFINQYGSASRQDIDNLLLDKLSDALDANQKKKKVTNLLYEMHKKDQMIINKGSNKKPKWVLL</sequence>
<reference evidence="1 2" key="1">
    <citation type="submission" date="2023-07" db="EMBL/GenBank/DDBJ databases">
        <title>Genomic Encyclopedia of Type Strains, Phase IV (KMG-IV): sequencing the most valuable type-strain genomes for metagenomic binning, comparative biology and taxonomic classification.</title>
        <authorList>
            <person name="Goeker M."/>
        </authorList>
    </citation>
    <scope>NUCLEOTIDE SEQUENCE [LARGE SCALE GENOMIC DNA]</scope>
    <source>
        <strain evidence="1 2">DSM 19598</strain>
    </source>
</reference>
<protein>
    <submittedName>
        <fullName evidence="1">ATP-dependent DNA helicase RecG</fullName>
        <ecNumber evidence="1">3.6.4.12</ecNumber>
    </submittedName>
</protein>